<accession>A0A011Q075</accession>
<dbReference type="EMBL" id="JEMX01000010">
    <property type="protein sequence ID" value="EXI82612.1"/>
    <property type="molecule type" value="Genomic_DNA"/>
</dbReference>
<evidence type="ECO:0000313" key="2">
    <source>
        <dbReference type="EMBL" id="EXI82612.1"/>
    </source>
</evidence>
<dbReference type="Proteomes" id="UP000021816">
    <property type="component" value="Unassembled WGS sequence"/>
</dbReference>
<dbReference type="AlphaFoldDB" id="A0A011Q075"/>
<organism evidence="2 3">
    <name type="scientific">Candidatus Accumulibacter appositus</name>
    <dbReference type="NCBI Taxonomy" id="1454003"/>
    <lineage>
        <taxon>Bacteria</taxon>
        <taxon>Pseudomonadati</taxon>
        <taxon>Pseudomonadota</taxon>
        <taxon>Betaproteobacteria</taxon>
        <taxon>Candidatus Accumulibacter</taxon>
    </lineage>
</organism>
<dbReference type="SMART" id="SM00953">
    <property type="entry name" value="RES"/>
    <property type="match status" value="1"/>
</dbReference>
<proteinExistence type="predicted"/>
<feature type="domain" description="RES" evidence="1">
    <location>
        <begin position="23"/>
        <end position="159"/>
    </location>
</feature>
<reference evidence="2 3" key="1">
    <citation type="submission" date="2014-02" db="EMBL/GenBank/DDBJ databases">
        <title>Expanding our view of genomic diversity in Candidatus Accumulibacter clades.</title>
        <authorList>
            <person name="Skennerton C.T."/>
            <person name="Barr J.J."/>
            <person name="Slater F.R."/>
            <person name="Bond P.L."/>
            <person name="Tyson G.W."/>
        </authorList>
    </citation>
    <scope>NUCLEOTIDE SEQUENCE [LARGE SCALE GENOMIC DNA]</scope>
    <source>
        <strain evidence="3">BA-92</strain>
    </source>
</reference>
<protein>
    <recommendedName>
        <fullName evidence="1">RES domain-containing protein</fullName>
    </recommendedName>
</protein>
<dbReference type="PATRIC" id="fig|1454003.3.peg.407"/>
<sequence>MKLIRLAGVTAYRLHVPKWAVAPTSGAGAAKHGGRANRPGVEALYLALDTETAVREYQQVSSLLPPGTLTSYQLTVEPVADFTTGYDASVWPPIWEDFYCDWRALWFNQRIEPPSWIVGDTVIAAGGKGILFPSQARVGGTNLVLFVNALTATDSLQVYDPGRSLPQNQDSWAR</sequence>
<dbReference type="STRING" id="1454003.AW10_00398"/>
<evidence type="ECO:0000313" key="3">
    <source>
        <dbReference type="Proteomes" id="UP000021816"/>
    </source>
</evidence>
<name>A0A011Q075_9PROT</name>
<comment type="caution">
    <text evidence="2">The sequence shown here is derived from an EMBL/GenBank/DDBJ whole genome shotgun (WGS) entry which is preliminary data.</text>
</comment>
<gene>
    <name evidence="2" type="ORF">AW10_00398</name>
</gene>
<dbReference type="Pfam" id="PF08808">
    <property type="entry name" value="RES"/>
    <property type="match status" value="1"/>
</dbReference>
<dbReference type="InterPro" id="IPR014914">
    <property type="entry name" value="RES_dom"/>
</dbReference>
<evidence type="ECO:0000259" key="1">
    <source>
        <dbReference type="SMART" id="SM00953"/>
    </source>
</evidence>